<feature type="domain" description="ABC transporter substrate-binding protein PnrA-like" evidence="8">
    <location>
        <begin position="42"/>
        <end position="334"/>
    </location>
</feature>
<dbReference type="InterPro" id="IPR028082">
    <property type="entry name" value="Peripla_BP_I"/>
</dbReference>
<protein>
    <submittedName>
        <fullName evidence="9">BMP family protein</fullName>
    </submittedName>
</protein>
<evidence type="ECO:0000256" key="1">
    <source>
        <dbReference type="ARBA" id="ARBA00004193"/>
    </source>
</evidence>
<dbReference type="PROSITE" id="PS51257">
    <property type="entry name" value="PROKAR_LIPOPROTEIN"/>
    <property type="match status" value="1"/>
</dbReference>
<comment type="caution">
    <text evidence="9">The sequence shown here is derived from an EMBL/GenBank/DDBJ whole genome shotgun (WGS) entry which is preliminary data.</text>
</comment>
<dbReference type="SUPFAM" id="SSF53822">
    <property type="entry name" value="Periplasmic binding protein-like I"/>
    <property type="match status" value="1"/>
</dbReference>
<dbReference type="RefSeq" id="WP_186963053.1">
    <property type="nucleotide sequence ID" value="NZ_JACOPR010000002.1"/>
</dbReference>
<dbReference type="PANTHER" id="PTHR34296:SF2">
    <property type="entry name" value="ABC TRANSPORTER GUANOSINE-BINDING PROTEIN NUPN"/>
    <property type="match status" value="1"/>
</dbReference>
<proteinExistence type="inferred from homology"/>
<evidence type="ECO:0000256" key="7">
    <source>
        <dbReference type="SAM" id="SignalP"/>
    </source>
</evidence>
<keyword evidence="3" id="KW-1003">Cell membrane</keyword>
<organism evidence="9 10">
    <name type="scientific">Pseudoflavonifractor hominis</name>
    <dbReference type="NCBI Taxonomy" id="2763059"/>
    <lineage>
        <taxon>Bacteria</taxon>
        <taxon>Bacillati</taxon>
        <taxon>Bacillota</taxon>
        <taxon>Clostridia</taxon>
        <taxon>Eubacteriales</taxon>
        <taxon>Oscillospiraceae</taxon>
        <taxon>Pseudoflavonifractor</taxon>
    </lineage>
</organism>
<evidence type="ECO:0000256" key="6">
    <source>
        <dbReference type="ARBA" id="ARBA00023288"/>
    </source>
</evidence>
<reference evidence="9 10" key="1">
    <citation type="submission" date="2020-08" db="EMBL/GenBank/DDBJ databases">
        <title>Genome public.</title>
        <authorList>
            <person name="Liu C."/>
            <person name="Sun Q."/>
        </authorList>
    </citation>
    <scope>NUCLEOTIDE SEQUENCE [LARGE SCALE GENOMIC DNA]</scope>
    <source>
        <strain evidence="9 10">New-38</strain>
    </source>
</reference>
<evidence type="ECO:0000256" key="2">
    <source>
        <dbReference type="ARBA" id="ARBA00008610"/>
    </source>
</evidence>
<evidence type="ECO:0000259" key="8">
    <source>
        <dbReference type="Pfam" id="PF02608"/>
    </source>
</evidence>
<dbReference type="Pfam" id="PF02608">
    <property type="entry name" value="Bmp"/>
    <property type="match status" value="1"/>
</dbReference>
<keyword evidence="4 7" id="KW-0732">Signal</keyword>
<dbReference type="CDD" id="cd06304">
    <property type="entry name" value="PBP1_BmpA_Med_PnrA-like"/>
    <property type="match status" value="1"/>
</dbReference>
<gene>
    <name evidence="9" type="ORF">H8S34_03450</name>
</gene>
<evidence type="ECO:0000313" key="9">
    <source>
        <dbReference type="EMBL" id="MBC5729888.1"/>
    </source>
</evidence>
<name>A0ABR7HQW2_9FIRM</name>
<evidence type="ECO:0000256" key="5">
    <source>
        <dbReference type="ARBA" id="ARBA00023136"/>
    </source>
</evidence>
<sequence>MKAKRWFACVLTTAMLIGTTSCSTETESTTGSDPGGEEHTYQVAILIPGSINDGGWGTTGYEGAKKAAESIGAEFSYTETKSPQDAIEALTDYGERGFDIVFCHSYDYQDSCARVAPDYSDTQFITSGGTVMTENITPIYVQSEQASYLLGVLAAKITKTGKVGLIGSEELPSITKTMVGFEQGVMDTDSSVEVTTTYLGSATDVGKAREATVALINSGCDIIFGNANAAAQGVFQAVDENKDKGVLGFGSYARITETYPDCFIADMVSEYEPVFVKMAGEIKDGTFKPGEQYFADIFNGGAVIYFNDELPVEDEAMDAYNAAVEQFRNGEIEIDIGEY</sequence>
<evidence type="ECO:0000256" key="4">
    <source>
        <dbReference type="ARBA" id="ARBA00022729"/>
    </source>
</evidence>
<keyword evidence="10" id="KW-1185">Reference proteome</keyword>
<accession>A0ABR7HQW2</accession>
<dbReference type="EMBL" id="JACOPR010000002">
    <property type="protein sequence ID" value="MBC5729888.1"/>
    <property type="molecule type" value="Genomic_DNA"/>
</dbReference>
<feature type="chain" id="PRO_5045991584" evidence="7">
    <location>
        <begin position="24"/>
        <end position="339"/>
    </location>
</feature>
<dbReference type="InterPro" id="IPR003760">
    <property type="entry name" value="PnrA-like"/>
</dbReference>
<keyword evidence="6" id="KW-0449">Lipoprotein</keyword>
<keyword evidence="5" id="KW-0472">Membrane</keyword>
<evidence type="ECO:0000313" key="10">
    <source>
        <dbReference type="Proteomes" id="UP000660021"/>
    </source>
</evidence>
<dbReference type="PANTHER" id="PTHR34296">
    <property type="entry name" value="TRANSCRIPTIONAL ACTIVATOR PROTEIN MED"/>
    <property type="match status" value="1"/>
</dbReference>
<dbReference type="Proteomes" id="UP000660021">
    <property type="component" value="Unassembled WGS sequence"/>
</dbReference>
<dbReference type="InterPro" id="IPR050957">
    <property type="entry name" value="BMP_lipoprotein"/>
</dbReference>
<evidence type="ECO:0000256" key="3">
    <source>
        <dbReference type="ARBA" id="ARBA00022475"/>
    </source>
</evidence>
<dbReference type="Gene3D" id="3.40.50.2300">
    <property type="match status" value="2"/>
</dbReference>
<comment type="similarity">
    <text evidence="2">Belongs to the BMP lipoprotein family.</text>
</comment>
<feature type="signal peptide" evidence="7">
    <location>
        <begin position="1"/>
        <end position="23"/>
    </location>
</feature>
<comment type="subcellular location">
    <subcellularLocation>
        <location evidence="1">Cell membrane</location>
        <topology evidence="1">Lipid-anchor</topology>
    </subcellularLocation>
</comment>